<feature type="domain" description="XPG-I" evidence="1">
    <location>
        <begin position="142"/>
        <end position="212"/>
    </location>
</feature>
<accession>A0A498I6F3</accession>
<dbReference type="AlphaFoldDB" id="A0A498I6F3"/>
<dbReference type="SMART" id="SM00484">
    <property type="entry name" value="XPGI"/>
    <property type="match status" value="1"/>
</dbReference>
<dbReference type="SUPFAM" id="SSF88723">
    <property type="entry name" value="PIN domain-like"/>
    <property type="match status" value="1"/>
</dbReference>
<proteinExistence type="predicted"/>
<dbReference type="InterPro" id="IPR006084">
    <property type="entry name" value="XPG/Rad2"/>
</dbReference>
<name>A0A498I6F3_MALDO</name>
<dbReference type="PANTHER" id="PTHR11081:SF59">
    <property type="entry name" value="FI23547P1"/>
    <property type="match status" value="1"/>
</dbReference>
<dbReference type="Pfam" id="PF00867">
    <property type="entry name" value="XPG_I"/>
    <property type="match status" value="1"/>
</dbReference>
<comment type="caution">
    <text evidence="2">The sequence shown here is derived from an EMBL/GenBank/DDBJ whole genome shotgun (WGS) entry which is preliminary data.</text>
</comment>
<evidence type="ECO:0000313" key="3">
    <source>
        <dbReference type="Proteomes" id="UP000290289"/>
    </source>
</evidence>
<evidence type="ECO:0000259" key="1">
    <source>
        <dbReference type="SMART" id="SM00484"/>
    </source>
</evidence>
<dbReference type="PANTHER" id="PTHR11081">
    <property type="entry name" value="FLAP ENDONUCLEASE FAMILY MEMBER"/>
    <property type="match status" value="1"/>
</dbReference>
<dbReference type="InterPro" id="IPR006086">
    <property type="entry name" value="XPG-I_dom"/>
</dbReference>
<dbReference type="InterPro" id="IPR029060">
    <property type="entry name" value="PIN-like_dom_sf"/>
</dbReference>
<dbReference type="Gene3D" id="3.40.50.1010">
    <property type="entry name" value="5'-nuclease"/>
    <property type="match status" value="1"/>
</dbReference>
<protein>
    <recommendedName>
        <fullName evidence="1">XPG-I domain-containing protein</fullName>
    </recommendedName>
</protein>
<dbReference type="Proteomes" id="UP000290289">
    <property type="component" value="Chromosome 13"/>
</dbReference>
<dbReference type="EMBL" id="RDQH01000339">
    <property type="protein sequence ID" value="RXH78820.1"/>
    <property type="molecule type" value="Genomic_DNA"/>
</dbReference>
<dbReference type="STRING" id="3750.A0A498I6F3"/>
<sequence>MSVSEVLINDRHLWISVGWKGIYSCSYLYNFCHHSVNDIGPWLLTVLNLSFRVFSTEISVTYRGLGCLGQAFTSTHDSALDAVPISGWKSNKNVLTGKAGVRIFGFLHASLEALSDQDLVEHGEIIATLPGKADANLKEQLKFLGMPILKAKGEIEALCAQLNGDNHVDVCITFDSDAYLFEAKCVIKTFRSNSKEPFEWYYMSDIEAGLGLKRNHLIAPSLLAENDHDLNGVQWLDTTLCFGQTFSEDEINRLGEIGSCDASVFQGGMHPNSKRAHFKSSCEFFSNAVGDSYIKVKRGSNAVALHMRLNSGSPNVHFTGRKIV</sequence>
<gene>
    <name evidence="2" type="ORF">DVH24_002338</name>
</gene>
<reference evidence="2 3" key="1">
    <citation type="submission" date="2018-10" db="EMBL/GenBank/DDBJ databases">
        <title>A high-quality apple genome assembly.</title>
        <authorList>
            <person name="Hu J."/>
        </authorList>
    </citation>
    <scope>NUCLEOTIDE SEQUENCE [LARGE SCALE GENOMIC DNA]</scope>
    <source>
        <strain evidence="3">cv. HFTH1</strain>
        <tissue evidence="2">Young leaf</tissue>
    </source>
</reference>
<dbReference type="GO" id="GO:0017108">
    <property type="term" value="F:5'-flap endonuclease activity"/>
    <property type="evidence" value="ECO:0007669"/>
    <property type="project" value="TreeGrafter"/>
</dbReference>
<keyword evidence="3" id="KW-1185">Reference proteome</keyword>
<dbReference type="GO" id="GO:0009555">
    <property type="term" value="P:pollen development"/>
    <property type="evidence" value="ECO:0007669"/>
    <property type="project" value="TreeGrafter"/>
</dbReference>
<organism evidence="2 3">
    <name type="scientific">Malus domestica</name>
    <name type="common">Apple</name>
    <name type="synonym">Pyrus malus</name>
    <dbReference type="NCBI Taxonomy" id="3750"/>
    <lineage>
        <taxon>Eukaryota</taxon>
        <taxon>Viridiplantae</taxon>
        <taxon>Streptophyta</taxon>
        <taxon>Embryophyta</taxon>
        <taxon>Tracheophyta</taxon>
        <taxon>Spermatophyta</taxon>
        <taxon>Magnoliopsida</taxon>
        <taxon>eudicotyledons</taxon>
        <taxon>Gunneridae</taxon>
        <taxon>Pentapetalae</taxon>
        <taxon>rosids</taxon>
        <taxon>fabids</taxon>
        <taxon>Rosales</taxon>
        <taxon>Rosaceae</taxon>
        <taxon>Amygdaloideae</taxon>
        <taxon>Maleae</taxon>
        <taxon>Malus</taxon>
    </lineage>
</organism>
<evidence type="ECO:0000313" key="2">
    <source>
        <dbReference type="EMBL" id="RXH78820.1"/>
    </source>
</evidence>